<keyword evidence="4" id="KW-1185">Reference proteome</keyword>
<accession>A0A2T1A6W5</accession>
<feature type="domain" description="CBS" evidence="2">
    <location>
        <begin position="64"/>
        <end position="120"/>
    </location>
</feature>
<evidence type="ECO:0000256" key="1">
    <source>
        <dbReference type="PROSITE-ProRule" id="PRU00703"/>
    </source>
</evidence>
<dbReference type="Gene3D" id="3.10.580.10">
    <property type="entry name" value="CBS-domain"/>
    <property type="match status" value="1"/>
</dbReference>
<dbReference type="InterPro" id="IPR000644">
    <property type="entry name" value="CBS_dom"/>
</dbReference>
<evidence type="ECO:0000313" key="4">
    <source>
        <dbReference type="Proteomes" id="UP000237752"/>
    </source>
</evidence>
<dbReference type="OrthoDB" id="3218170at2"/>
<organism evidence="3 4">
    <name type="scientific">Antricoccus suffuscus</name>
    <dbReference type="NCBI Taxonomy" id="1629062"/>
    <lineage>
        <taxon>Bacteria</taxon>
        <taxon>Bacillati</taxon>
        <taxon>Actinomycetota</taxon>
        <taxon>Actinomycetes</taxon>
        <taxon>Geodermatophilales</taxon>
        <taxon>Antricoccaceae</taxon>
        <taxon>Antricoccus</taxon>
    </lineage>
</organism>
<dbReference type="EMBL" id="PVUE01000001">
    <property type="protein sequence ID" value="PRZ44068.1"/>
    <property type="molecule type" value="Genomic_DNA"/>
</dbReference>
<dbReference type="PROSITE" id="PS51371">
    <property type="entry name" value="CBS"/>
    <property type="match status" value="2"/>
</dbReference>
<dbReference type="CDD" id="cd02205">
    <property type="entry name" value="CBS_pair_SF"/>
    <property type="match status" value="1"/>
</dbReference>
<evidence type="ECO:0000259" key="2">
    <source>
        <dbReference type="PROSITE" id="PS51371"/>
    </source>
</evidence>
<protein>
    <submittedName>
        <fullName evidence="3">CBS domain-containing protein</fullName>
    </submittedName>
</protein>
<evidence type="ECO:0000313" key="3">
    <source>
        <dbReference type="EMBL" id="PRZ44068.1"/>
    </source>
</evidence>
<feature type="domain" description="CBS" evidence="2">
    <location>
        <begin position="1"/>
        <end position="58"/>
    </location>
</feature>
<keyword evidence="1" id="KW-0129">CBS domain</keyword>
<comment type="caution">
    <text evidence="3">The sequence shown here is derived from an EMBL/GenBank/DDBJ whole genome shotgun (WGS) entry which is preliminary data.</text>
</comment>
<dbReference type="InterPro" id="IPR046342">
    <property type="entry name" value="CBS_dom_sf"/>
</dbReference>
<reference evidence="3 4" key="1">
    <citation type="submission" date="2018-03" db="EMBL/GenBank/DDBJ databases">
        <title>Genomic Encyclopedia of Archaeal and Bacterial Type Strains, Phase II (KMG-II): from individual species to whole genera.</title>
        <authorList>
            <person name="Goeker M."/>
        </authorList>
    </citation>
    <scope>NUCLEOTIDE SEQUENCE [LARGE SCALE GENOMIC DNA]</scope>
    <source>
        <strain evidence="3 4">DSM 100065</strain>
    </source>
</reference>
<dbReference type="SUPFAM" id="SSF54631">
    <property type="entry name" value="CBS-domain pair"/>
    <property type="match status" value="1"/>
</dbReference>
<sequence>MVAVPTPLPDGSSLRDAATALAPSRHLIVPVTDSAGDYCGVLTVAALAEALADGEHDQATVASITELPDTVRSTDLLSDALNAIDLNEAAAVPVLDEDHQLVGWFTAQAALSALHPKATP</sequence>
<name>A0A2T1A6W5_9ACTN</name>
<gene>
    <name evidence="3" type="ORF">CLV47_101192</name>
</gene>
<dbReference type="Pfam" id="PF00571">
    <property type="entry name" value="CBS"/>
    <property type="match status" value="2"/>
</dbReference>
<dbReference type="AlphaFoldDB" id="A0A2T1A6W5"/>
<dbReference type="Proteomes" id="UP000237752">
    <property type="component" value="Unassembled WGS sequence"/>
</dbReference>
<proteinExistence type="predicted"/>
<dbReference type="RefSeq" id="WP_106347124.1">
    <property type="nucleotide sequence ID" value="NZ_PVUE01000001.1"/>
</dbReference>